<dbReference type="EMBL" id="VFMN01000001">
    <property type="protein sequence ID" value="TQJ08103.1"/>
    <property type="molecule type" value="Genomic_DNA"/>
</dbReference>
<name>A0A542DYD0_9MICO</name>
<feature type="region of interest" description="Disordered" evidence="1">
    <location>
        <begin position="92"/>
        <end position="114"/>
    </location>
</feature>
<dbReference type="InterPro" id="IPR049975">
    <property type="entry name" value="SAV_915-like_dom"/>
</dbReference>
<evidence type="ECO:0000259" key="2">
    <source>
        <dbReference type="Pfam" id="PF07179"/>
    </source>
</evidence>
<keyword evidence="4" id="KW-1185">Reference proteome</keyword>
<feature type="domain" description="SseB protein N-terminal" evidence="2">
    <location>
        <begin position="23"/>
        <end position="84"/>
    </location>
</feature>
<dbReference type="NCBIfam" id="NF042914">
    <property type="entry name" value="SAV915_dom"/>
    <property type="match status" value="1"/>
</dbReference>
<protein>
    <submittedName>
        <fullName evidence="3">Type III secretion system (T3SS) SseB-like protein</fullName>
    </submittedName>
</protein>
<evidence type="ECO:0000313" key="4">
    <source>
        <dbReference type="Proteomes" id="UP000317893"/>
    </source>
</evidence>
<accession>A0A542DYD0</accession>
<comment type="caution">
    <text evidence="3">The sequence shown here is derived from an EMBL/GenBank/DDBJ whole genome shotgun (WGS) entry which is preliminary data.</text>
</comment>
<dbReference type="AlphaFoldDB" id="A0A542DYD0"/>
<dbReference type="OrthoDB" id="4238227at2"/>
<sequence length="128" mass="13136">MPTVPTDVDPRVAGGLHVPVNPSRAGVTLRILRTPTGRPTVVAFTTVERLSAVLGEGQASVRLHERALRALAAPLGISTLVVDPVLLRPLPAAASPASPARRAPRQPVDGDRGVAVRSPASAAVRIGG</sequence>
<evidence type="ECO:0000256" key="1">
    <source>
        <dbReference type="SAM" id="MobiDB-lite"/>
    </source>
</evidence>
<dbReference type="InterPro" id="IPR009839">
    <property type="entry name" value="SseB_N"/>
</dbReference>
<feature type="compositionally biased region" description="Low complexity" evidence="1">
    <location>
        <begin position="92"/>
        <end position="107"/>
    </location>
</feature>
<dbReference type="RefSeq" id="WP_141847575.1">
    <property type="nucleotide sequence ID" value="NZ_BAAAPR010000002.1"/>
</dbReference>
<dbReference type="Pfam" id="PF07179">
    <property type="entry name" value="SseB"/>
    <property type="match status" value="1"/>
</dbReference>
<dbReference type="Proteomes" id="UP000317893">
    <property type="component" value="Unassembled WGS sequence"/>
</dbReference>
<gene>
    <name evidence="3" type="ORF">FB458_1185</name>
</gene>
<proteinExistence type="predicted"/>
<organism evidence="3 4">
    <name type="scientific">Lapillicoccus jejuensis</name>
    <dbReference type="NCBI Taxonomy" id="402171"/>
    <lineage>
        <taxon>Bacteria</taxon>
        <taxon>Bacillati</taxon>
        <taxon>Actinomycetota</taxon>
        <taxon>Actinomycetes</taxon>
        <taxon>Micrococcales</taxon>
        <taxon>Intrasporangiaceae</taxon>
        <taxon>Lapillicoccus</taxon>
    </lineage>
</organism>
<evidence type="ECO:0000313" key="3">
    <source>
        <dbReference type="EMBL" id="TQJ08103.1"/>
    </source>
</evidence>
<reference evidence="3 4" key="1">
    <citation type="submission" date="2019-06" db="EMBL/GenBank/DDBJ databases">
        <title>Sequencing the genomes of 1000 actinobacteria strains.</title>
        <authorList>
            <person name="Klenk H.-P."/>
        </authorList>
    </citation>
    <scope>NUCLEOTIDE SEQUENCE [LARGE SCALE GENOMIC DNA]</scope>
    <source>
        <strain evidence="3 4">DSM 18607</strain>
    </source>
</reference>